<organism evidence="2 3">
    <name type="scientific">Edaphochlamys debaryana</name>
    <dbReference type="NCBI Taxonomy" id="47281"/>
    <lineage>
        <taxon>Eukaryota</taxon>
        <taxon>Viridiplantae</taxon>
        <taxon>Chlorophyta</taxon>
        <taxon>core chlorophytes</taxon>
        <taxon>Chlorophyceae</taxon>
        <taxon>CS clade</taxon>
        <taxon>Chlamydomonadales</taxon>
        <taxon>Chlamydomonadales incertae sedis</taxon>
        <taxon>Edaphochlamys</taxon>
    </lineage>
</organism>
<dbReference type="OrthoDB" id="512438at2759"/>
<feature type="domain" description="PsbP C-terminal" evidence="1">
    <location>
        <begin position="100"/>
        <end position="260"/>
    </location>
</feature>
<accession>A0A836BX46</accession>
<dbReference type="GO" id="GO:0019898">
    <property type="term" value="C:extrinsic component of membrane"/>
    <property type="evidence" value="ECO:0007669"/>
    <property type="project" value="InterPro"/>
</dbReference>
<sequence length="261" mass="28113">MLAHVPTSSGCVRPARSARSGRVTCNAIAQPVAQPAPQAGRRQMLLGAAALLASSAAVVPQSLAATAAAVGGYLPAISDELVQFVVPKGKTPALRAGTVDPDSPYRFALPKNFFEQKVANIQSGNYCQPRCDEPWTEVIFEGPTGGRVELIVSPLQKLTPRRKVKVEDLGTPEQVLERVGNYITGSYLDEDALIAAASKQLDGQTYYFYELNAPYSKIGARSYTSLTVKGDLAYLFIATASEKNWSKMEPMLKTVVESFRA</sequence>
<dbReference type="InterPro" id="IPR002683">
    <property type="entry name" value="PsbP_C"/>
</dbReference>
<name>A0A836BX46_9CHLO</name>
<dbReference type="PANTHER" id="PTHR31407">
    <property type="match status" value="1"/>
</dbReference>
<dbReference type="GO" id="GO:0005509">
    <property type="term" value="F:calcium ion binding"/>
    <property type="evidence" value="ECO:0007669"/>
    <property type="project" value="InterPro"/>
</dbReference>
<keyword evidence="3" id="KW-1185">Reference proteome</keyword>
<dbReference type="GO" id="GO:0009654">
    <property type="term" value="C:photosystem II oxygen evolving complex"/>
    <property type="evidence" value="ECO:0007669"/>
    <property type="project" value="InterPro"/>
</dbReference>
<dbReference type="SUPFAM" id="SSF55724">
    <property type="entry name" value="Mog1p/PsbP-like"/>
    <property type="match status" value="1"/>
</dbReference>
<dbReference type="AlphaFoldDB" id="A0A836BX46"/>
<comment type="caution">
    <text evidence="2">The sequence shown here is derived from an EMBL/GenBank/DDBJ whole genome shotgun (WGS) entry which is preliminary data.</text>
</comment>
<evidence type="ECO:0000313" key="2">
    <source>
        <dbReference type="EMBL" id="KAG2492356.1"/>
    </source>
</evidence>
<protein>
    <recommendedName>
        <fullName evidence="1">PsbP C-terminal domain-containing protein</fullName>
    </recommendedName>
</protein>
<dbReference type="Pfam" id="PF01789">
    <property type="entry name" value="PsbP"/>
    <property type="match status" value="1"/>
</dbReference>
<dbReference type="PANTHER" id="PTHR31407:SF18">
    <property type="entry name" value="PSBP DOMAIN-CONTAINING PROTEIN 6, CHLOROPLASTIC"/>
    <property type="match status" value="1"/>
</dbReference>
<evidence type="ECO:0000259" key="1">
    <source>
        <dbReference type="Pfam" id="PF01789"/>
    </source>
</evidence>
<gene>
    <name evidence="2" type="ORF">HYH03_009304</name>
</gene>
<dbReference type="Gene3D" id="3.40.1000.10">
    <property type="entry name" value="Mog1/PsbP, alpha/beta/alpha sandwich"/>
    <property type="match status" value="1"/>
</dbReference>
<dbReference type="Proteomes" id="UP000612055">
    <property type="component" value="Unassembled WGS sequence"/>
</dbReference>
<dbReference type="GO" id="GO:0015979">
    <property type="term" value="P:photosynthesis"/>
    <property type="evidence" value="ECO:0007669"/>
    <property type="project" value="InterPro"/>
</dbReference>
<evidence type="ECO:0000313" key="3">
    <source>
        <dbReference type="Proteomes" id="UP000612055"/>
    </source>
</evidence>
<proteinExistence type="predicted"/>
<dbReference type="EMBL" id="JAEHOE010000045">
    <property type="protein sequence ID" value="KAG2492356.1"/>
    <property type="molecule type" value="Genomic_DNA"/>
</dbReference>
<reference evidence="2" key="1">
    <citation type="journal article" date="2020" name="bioRxiv">
        <title>Comparative genomics of Chlamydomonas.</title>
        <authorList>
            <person name="Craig R.J."/>
            <person name="Hasan A.R."/>
            <person name="Ness R.W."/>
            <person name="Keightley P.D."/>
        </authorList>
    </citation>
    <scope>NUCLEOTIDE SEQUENCE</scope>
    <source>
        <strain evidence="2">CCAP 11/70</strain>
    </source>
</reference>
<dbReference type="InterPro" id="IPR016123">
    <property type="entry name" value="Mog1/PsbP_a/b/a-sand"/>
</dbReference>